<protein>
    <submittedName>
        <fullName evidence="1">Ty3/gypsy retrotransposon protein</fullName>
    </submittedName>
</protein>
<sequence length="397" mass="44674">MANGTHNQNQNHLAAKNLKWEIPAFDGTDAEFWVFKIKQFFMAAKVPVDQRVILASSLMIGPAYTWSKWMCPNHQLPSWDEFLEALLFRFGATLYDDPRVALKKEEQVNTVAEYKTKSTKVPGSVILPTIESMVIVADDDEQEAKIIKAEEVDLKSENCGRDPFGACEILETNVSLCDDEQEDQLMVVFDSLVCPDPTELQHPVALVEAKQSIMITDDVPRNALLNDVNAKFGGSNFMVDDSDYSFELMLCGKSLGNFKPMLTITKWVLLLYSKFVEKSCYNNGFKEFDVLVYYPRINHSSCIVIKQDAHSKDHAMKKSKTLCVGGDECPNALWAKIISFDDTPLHVAALFRHVGIVEELVRLATSPSDLEILNVKWYIVLAVATNNANTRLAECME</sequence>
<organism evidence="1 2">
    <name type="scientific">Senna tora</name>
    <dbReference type="NCBI Taxonomy" id="362788"/>
    <lineage>
        <taxon>Eukaryota</taxon>
        <taxon>Viridiplantae</taxon>
        <taxon>Streptophyta</taxon>
        <taxon>Embryophyta</taxon>
        <taxon>Tracheophyta</taxon>
        <taxon>Spermatophyta</taxon>
        <taxon>Magnoliopsida</taxon>
        <taxon>eudicotyledons</taxon>
        <taxon>Gunneridae</taxon>
        <taxon>Pentapetalae</taxon>
        <taxon>rosids</taxon>
        <taxon>fabids</taxon>
        <taxon>Fabales</taxon>
        <taxon>Fabaceae</taxon>
        <taxon>Caesalpinioideae</taxon>
        <taxon>Cassia clade</taxon>
        <taxon>Senna</taxon>
    </lineage>
</organism>
<reference evidence="1" key="1">
    <citation type="submission" date="2020-09" db="EMBL/GenBank/DDBJ databases">
        <title>Genome-Enabled Discovery of Anthraquinone Biosynthesis in Senna tora.</title>
        <authorList>
            <person name="Kang S.-H."/>
            <person name="Pandey R.P."/>
            <person name="Lee C.-M."/>
            <person name="Sim J.-S."/>
            <person name="Jeong J.-T."/>
            <person name="Choi B.-S."/>
            <person name="Jung M."/>
            <person name="Ginzburg D."/>
            <person name="Zhao K."/>
            <person name="Won S.Y."/>
            <person name="Oh T.-J."/>
            <person name="Yu Y."/>
            <person name="Kim N.-H."/>
            <person name="Lee O.R."/>
            <person name="Lee T.-H."/>
            <person name="Bashyal P."/>
            <person name="Kim T.-S."/>
            <person name="Lee W.-H."/>
            <person name="Kawkins C."/>
            <person name="Kim C.-K."/>
            <person name="Kim J.S."/>
            <person name="Ahn B.O."/>
            <person name="Rhee S.Y."/>
            <person name="Sohng J.K."/>
        </authorList>
    </citation>
    <scope>NUCLEOTIDE SEQUENCE</scope>
    <source>
        <tissue evidence="1">Leaf</tissue>
    </source>
</reference>
<dbReference type="AlphaFoldDB" id="A0A834SNK0"/>
<evidence type="ECO:0000313" key="1">
    <source>
        <dbReference type="EMBL" id="KAF7807207.1"/>
    </source>
</evidence>
<dbReference type="OrthoDB" id="1749531at2759"/>
<accession>A0A834SNK0</accession>
<name>A0A834SNK0_9FABA</name>
<comment type="caution">
    <text evidence="1">The sequence shown here is derived from an EMBL/GenBank/DDBJ whole genome shotgun (WGS) entry which is preliminary data.</text>
</comment>
<dbReference type="Proteomes" id="UP000634136">
    <property type="component" value="Unassembled WGS sequence"/>
</dbReference>
<dbReference type="EMBL" id="JAAIUW010000012">
    <property type="protein sequence ID" value="KAF7807207.1"/>
    <property type="molecule type" value="Genomic_DNA"/>
</dbReference>
<keyword evidence="2" id="KW-1185">Reference proteome</keyword>
<gene>
    <name evidence="1" type="ORF">G2W53_039368</name>
</gene>
<evidence type="ECO:0000313" key="2">
    <source>
        <dbReference type="Proteomes" id="UP000634136"/>
    </source>
</evidence>
<proteinExistence type="predicted"/>